<feature type="transmembrane region" description="Helical" evidence="1">
    <location>
        <begin position="204"/>
        <end position="226"/>
    </location>
</feature>
<comment type="caution">
    <text evidence="2">The sequence shown here is derived from an EMBL/GenBank/DDBJ whole genome shotgun (WGS) entry which is preliminary data.</text>
</comment>
<name>A0A2N1PPC8_9BACT</name>
<sequence>MKSEIKSPKIQPWFKGSDISAFWALFADNLANAMILIGVLVYVFKLPGAIVFGRVLPGLGISLMTGLGFYAWQARRLAARENRTDVTALPYGISTPVLFVYLFGVIGPVAVKTGDPIIAWQAGIAAAFVGGVIESLGSVFGPLLKRVTPRAGMLGTLAGIALVWIATVPMAEIFENPVVGFTSLSIIIIGLVAGVRLPFGMPAGLAAISAGTLVALATGVAHVKWTGLTLNLPAPVIGDLVTGLKFIWNNPYILAIVFPIEIYNFIETMNNVESAEAAGDSYDVRTCQIMDGVGTMAGSLFGSPFPTTVYIGHPAYKKLGAGSGYALGVGTVFIVAALTGIFTFIHELIPVAAVAPMLVFVGTVMAGQAFTASPPHHAIAVAFAMIPHVSDILFKKSAGAMGESFRFLQTIAANTGAGIEKLSNIMGELTRLDSNIAGPHASALIHELLQKQGIHLTGQSALSRGAILTGLIWGAITALAIDGKFGKAALFAAVAALLSLVGIIHGQSLGFFPESRIFWGYCIFVAVFAISSRGKGSGVRQKP</sequence>
<feature type="transmembrane region" description="Helical" evidence="1">
    <location>
        <begin position="351"/>
        <end position="370"/>
    </location>
</feature>
<feature type="transmembrane region" description="Helical" evidence="1">
    <location>
        <begin position="246"/>
        <end position="266"/>
    </location>
</feature>
<keyword evidence="1" id="KW-0812">Transmembrane</keyword>
<evidence type="ECO:0000313" key="2">
    <source>
        <dbReference type="EMBL" id="PKK90193.1"/>
    </source>
</evidence>
<feature type="transmembrane region" description="Helical" evidence="1">
    <location>
        <begin position="488"/>
        <end position="505"/>
    </location>
</feature>
<dbReference type="PANTHER" id="PTHR31610:SF0">
    <property type="entry name" value="SLC26A_SULP TRANSPORTER DOMAIN-CONTAINING PROTEIN"/>
    <property type="match status" value="1"/>
</dbReference>
<protein>
    <submittedName>
        <fullName evidence="2">Xanthine/uracil/vitamin C permease</fullName>
    </submittedName>
</protein>
<accession>A0A2N1PPC8</accession>
<feature type="transmembrane region" description="Helical" evidence="1">
    <location>
        <begin position="117"/>
        <end position="144"/>
    </location>
</feature>
<feature type="transmembrane region" description="Helical" evidence="1">
    <location>
        <begin position="21"/>
        <end position="44"/>
    </location>
</feature>
<keyword evidence="1" id="KW-1133">Transmembrane helix</keyword>
<feature type="transmembrane region" description="Helical" evidence="1">
    <location>
        <begin position="325"/>
        <end position="345"/>
    </location>
</feature>
<keyword evidence="1" id="KW-0472">Membrane</keyword>
<reference evidence="2 3" key="1">
    <citation type="journal article" date="2017" name="ISME J.">
        <title>Potential for microbial H2 and metal transformations associated with novel bacteria and archaea in deep terrestrial subsurface sediments.</title>
        <authorList>
            <person name="Hernsdorf A.W."/>
            <person name="Amano Y."/>
            <person name="Miyakawa K."/>
            <person name="Ise K."/>
            <person name="Suzuki Y."/>
            <person name="Anantharaman K."/>
            <person name="Probst A."/>
            <person name="Burstein D."/>
            <person name="Thomas B.C."/>
            <person name="Banfield J.F."/>
        </authorList>
    </citation>
    <scope>NUCLEOTIDE SEQUENCE [LARGE SCALE GENOMIC DNA]</scope>
    <source>
        <strain evidence="2">HGW-Wallbacteria-1</strain>
    </source>
</reference>
<feature type="transmembrane region" description="Helical" evidence="1">
    <location>
        <begin position="177"/>
        <end position="197"/>
    </location>
</feature>
<gene>
    <name evidence="2" type="ORF">CVV64_10720</name>
</gene>
<feature type="transmembrane region" description="Helical" evidence="1">
    <location>
        <begin position="50"/>
        <end position="72"/>
    </location>
</feature>
<feature type="transmembrane region" description="Helical" evidence="1">
    <location>
        <begin position="93"/>
        <end position="111"/>
    </location>
</feature>
<feature type="transmembrane region" description="Helical" evidence="1">
    <location>
        <begin position="151"/>
        <end position="171"/>
    </location>
</feature>
<evidence type="ECO:0000256" key="1">
    <source>
        <dbReference type="SAM" id="Phobius"/>
    </source>
</evidence>
<dbReference type="AlphaFoldDB" id="A0A2N1PPC8"/>
<feature type="transmembrane region" description="Helical" evidence="1">
    <location>
        <begin position="461"/>
        <end position="481"/>
    </location>
</feature>
<dbReference type="EMBL" id="PGXC01000007">
    <property type="protein sequence ID" value="PKK90193.1"/>
    <property type="molecule type" value="Genomic_DNA"/>
</dbReference>
<feature type="transmembrane region" description="Helical" evidence="1">
    <location>
        <begin position="517"/>
        <end position="534"/>
    </location>
</feature>
<proteinExistence type="predicted"/>
<organism evidence="2 3">
    <name type="scientific">Candidatus Wallbacteria bacterium HGW-Wallbacteria-1</name>
    <dbReference type="NCBI Taxonomy" id="2013854"/>
    <lineage>
        <taxon>Bacteria</taxon>
        <taxon>Candidatus Walliibacteriota</taxon>
    </lineage>
</organism>
<dbReference type="PANTHER" id="PTHR31610">
    <property type="entry name" value="SLR0360 PROTEIN"/>
    <property type="match status" value="1"/>
</dbReference>
<dbReference type="Proteomes" id="UP000233256">
    <property type="component" value="Unassembled WGS sequence"/>
</dbReference>
<evidence type="ECO:0000313" key="3">
    <source>
        <dbReference type="Proteomes" id="UP000233256"/>
    </source>
</evidence>